<reference evidence="1" key="1">
    <citation type="submission" date="2022-11" db="EMBL/GenBank/DDBJ databases">
        <title>Genome Sequence of Nemania bipapillata.</title>
        <authorList>
            <person name="Buettner E."/>
        </authorList>
    </citation>
    <scope>NUCLEOTIDE SEQUENCE</scope>
    <source>
        <strain evidence="1">CP14</strain>
    </source>
</reference>
<evidence type="ECO:0000313" key="1">
    <source>
        <dbReference type="EMBL" id="KAJ8120854.1"/>
    </source>
</evidence>
<accession>A0ACC2J088</accession>
<dbReference type="EMBL" id="JAPESX010000529">
    <property type="protein sequence ID" value="KAJ8120854.1"/>
    <property type="molecule type" value="Genomic_DNA"/>
</dbReference>
<gene>
    <name evidence="1" type="ORF">ONZ43_g2542</name>
</gene>
<dbReference type="Proteomes" id="UP001153334">
    <property type="component" value="Unassembled WGS sequence"/>
</dbReference>
<organism evidence="1 2">
    <name type="scientific">Nemania bipapillata</name>
    <dbReference type="NCBI Taxonomy" id="110536"/>
    <lineage>
        <taxon>Eukaryota</taxon>
        <taxon>Fungi</taxon>
        <taxon>Dikarya</taxon>
        <taxon>Ascomycota</taxon>
        <taxon>Pezizomycotina</taxon>
        <taxon>Sordariomycetes</taxon>
        <taxon>Xylariomycetidae</taxon>
        <taxon>Xylariales</taxon>
        <taxon>Xylariaceae</taxon>
        <taxon>Nemania</taxon>
    </lineage>
</organism>
<sequence>MSDLGFQSNFHVCIIGGGVVGLAGGILLRRQGFRVTVLERDPTLQTLHPNAVRVLQEIGVFEKMMAKSIVPLSIILKSYTTGQVLHKQDLKEPATKYGAPLLTLHRAHLRQVLYDEAIAYGVTIRHGIKINVAGVDLANGILKLADTDETIHADLFIGADGGESVVRTALLGRKPEAIPHGKIVHRILIQEEDIIARPHLKYLVEQPNIIVWLGPECEAVTYGLDGVFNVAFTWPWSKAPEDIFFGAQTVDLDDFRAKLGSWEPDLREILGLGTSCLRWMFFEPVADDEQTPWVDAAGKFCIVGDAAHRGLPYLGQGAAAGIESVSTLAELLGKAKNQDQVHEGLGIYQRLRKERTGHVIRATLKTGEIWQMADGPLKEERDRQFLHETPTVGYPNPLADPFFQEWLWGFDATRTANEAWDAHQRERNS</sequence>
<name>A0ACC2J088_9PEZI</name>
<comment type="caution">
    <text evidence="1">The sequence shown here is derived from an EMBL/GenBank/DDBJ whole genome shotgun (WGS) entry which is preliminary data.</text>
</comment>
<proteinExistence type="predicted"/>
<evidence type="ECO:0000313" key="2">
    <source>
        <dbReference type="Proteomes" id="UP001153334"/>
    </source>
</evidence>
<keyword evidence="2" id="KW-1185">Reference proteome</keyword>
<protein>
    <submittedName>
        <fullName evidence="1">Uncharacterized protein</fullName>
    </submittedName>
</protein>